<dbReference type="InterPro" id="IPR012338">
    <property type="entry name" value="Beta-lactam/transpept-like"/>
</dbReference>
<evidence type="ECO:0000256" key="4">
    <source>
        <dbReference type="ARBA" id="ARBA00022960"/>
    </source>
</evidence>
<evidence type="ECO:0000256" key="3">
    <source>
        <dbReference type="ARBA" id="ARBA00022801"/>
    </source>
</evidence>
<sequence length="496" mass="51159">MRRGDGDADGAAPDADGAAPDAAADADVAPEEDADPGVLVLQQPADPPVAAETSGPVALGWVDEERITLPAPVTGPAESAPDSAPDLLAGVRRRSPWRPGVLVPTAFLVLVTMAYAAITLLWPLHAIPPRIEAVAVQTAPAPAAAPAWPGQGSAAISVAGIDGAQASSGDAVSIASITKVVTALLVLDRMPLAVGESGPEYRFSAADRARYWQYRANGESALDVPVGGSLTQYQMLEGMLIGSANNYADRLAADLWPSDEVFGAAARSWLATQGIPGITIVDPTGIEAGNTASPEALLTLAARAMRHPVISDIVRKQSVELPGAGSVTNSNPLLLDPGMVGIKTGTLDSYNLLSAKDVVLGETTVRLYAAVLGQPDTTARDDATRALFTQVEDELRLRPSVTAGTVAGRVMTRWGESSDVVTASDASVILWNGIAATAASEFDLGDRESEGDAVGTLSVAGPLDSTTVELQLASDLEGPTAWWRLTHPLDLLGLNG</sequence>
<protein>
    <submittedName>
        <fullName evidence="11">D-alanyl-D-alanine carboxypeptidase</fullName>
    </submittedName>
</protein>
<dbReference type="GO" id="GO:0004180">
    <property type="term" value="F:carboxypeptidase activity"/>
    <property type="evidence" value="ECO:0007669"/>
    <property type="project" value="UniProtKB-KW"/>
</dbReference>
<evidence type="ECO:0000313" key="12">
    <source>
        <dbReference type="Proteomes" id="UP000295748"/>
    </source>
</evidence>
<reference evidence="11 12" key="1">
    <citation type="submission" date="2019-03" db="EMBL/GenBank/DDBJ databases">
        <authorList>
            <person name="Dong K."/>
        </authorList>
    </citation>
    <scope>NUCLEOTIDE SEQUENCE [LARGE SCALE GENOMIC DNA]</scope>
    <source>
        <strain evidence="12">dk512</strain>
    </source>
</reference>
<feature type="region of interest" description="Disordered" evidence="8">
    <location>
        <begin position="1"/>
        <end position="54"/>
    </location>
</feature>
<evidence type="ECO:0000256" key="1">
    <source>
        <dbReference type="ARBA" id="ARBA00007164"/>
    </source>
</evidence>
<evidence type="ECO:0000256" key="5">
    <source>
        <dbReference type="ARBA" id="ARBA00022984"/>
    </source>
</evidence>
<feature type="compositionally biased region" description="Low complexity" evidence="8">
    <location>
        <begin position="9"/>
        <end position="27"/>
    </location>
</feature>
<evidence type="ECO:0000256" key="2">
    <source>
        <dbReference type="ARBA" id="ARBA00022729"/>
    </source>
</evidence>
<keyword evidence="12" id="KW-1185">Reference proteome</keyword>
<keyword evidence="9" id="KW-1133">Transmembrane helix</keyword>
<dbReference type="EMBL" id="CP038266">
    <property type="protein sequence ID" value="QBR90808.1"/>
    <property type="molecule type" value="Genomic_DNA"/>
</dbReference>
<feature type="transmembrane region" description="Helical" evidence="9">
    <location>
        <begin position="101"/>
        <end position="122"/>
    </location>
</feature>
<keyword evidence="5" id="KW-0573">Peptidoglycan synthesis</keyword>
<keyword evidence="2" id="KW-0732">Signal</keyword>
<dbReference type="Proteomes" id="UP000295748">
    <property type="component" value="Chromosome"/>
</dbReference>
<gene>
    <name evidence="11" type="ORF">E4K62_17080</name>
</gene>
<feature type="domain" description="Peptidase S11 D-alanyl-D-alanine carboxypeptidase A N-terminal" evidence="10">
    <location>
        <begin position="171"/>
        <end position="348"/>
    </location>
</feature>
<keyword evidence="9" id="KW-0472">Membrane</keyword>
<name>A0ABX5T0D2_9MICO</name>
<evidence type="ECO:0000256" key="6">
    <source>
        <dbReference type="ARBA" id="ARBA00023316"/>
    </source>
</evidence>
<keyword evidence="9" id="KW-0812">Transmembrane</keyword>
<evidence type="ECO:0000256" key="8">
    <source>
        <dbReference type="SAM" id="MobiDB-lite"/>
    </source>
</evidence>
<keyword evidence="4" id="KW-0133">Cell shape</keyword>
<keyword evidence="11" id="KW-0121">Carboxypeptidase</keyword>
<keyword evidence="11" id="KW-0645">Protease</keyword>
<dbReference type="InterPro" id="IPR001967">
    <property type="entry name" value="Peptidase_S11_N"/>
</dbReference>
<evidence type="ECO:0000313" key="11">
    <source>
        <dbReference type="EMBL" id="QBR90808.1"/>
    </source>
</evidence>
<dbReference type="SUPFAM" id="SSF56601">
    <property type="entry name" value="beta-lactamase/transpeptidase-like"/>
    <property type="match status" value="1"/>
</dbReference>
<comment type="similarity">
    <text evidence="1 7">Belongs to the peptidase S11 family.</text>
</comment>
<proteinExistence type="inferred from homology"/>
<evidence type="ECO:0000256" key="7">
    <source>
        <dbReference type="RuleBase" id="RU004016"/>
    </source>
</evidence>
<keyword evidence="6" id="KW-0961">Cell wall biogenesis/degradation</keyword>
<evidence type="ECO:0000259" key="10">
    <source>
        <dbReference type="Pfam" id="PF00768"/>
    </source>
</evidence>
<organism evidence="11 12">
    <name type="scientific">Microbacterium wangchenii</name>
    <dbReference type="NCBI Taxonomy" id="2541726"/>
    <lineage>
        <taxon>Bacteria</taxon>
        <taxon>Bacillati</taxon>
        <taxon>Actinomycetota</taxon>
        <taxon>Actinomycetes</taxon>
        <taxon>Micrococcales</taxon>
        <taxon>Microbacteriaceae</taxon>
        <taxon>Microbacterium</taxon>
    </lineage>
</organism>
<keyword evidence="3" id="KW-0378">Hydrolase</keyword>
<dbReference type="Pfam" id="PF00768">
    <property type="entry name" value="Peptidase_S11"/>
    <property type="match status" value="1"/>
</dbReference>
<dbReference type="InterPro" id="IPR018044">
    <property type="entry name" value="Peptidase_S11"/>
</dbReference>
<dbReference type="PRINTS" id="PR00725">
    <property type="entry name" value="DADACBPTASE1"/>
</dbReference>
<evidence type="ECO:0000256" key="9">
    <source>
        <dbReference type="SAM" id="Phobius"/>
    </source>
</evidence>
<dbReference type="Gene3D" id="3.40.710.10">
    <property type="entry name" value="DD-peptidase/beta-lactamase superfamily"/>
    <property type="match status" value="1"/>
</dbReference>
<accession>A0ABX5T0D2</accession>